<dbReference type="PROSITE" id="PS50011">
    <property type="entry name" value="PROTEIN_KINASE_DOM"/>
    <property type="match status" value="1"/>
</dbReference>
<dbReference type="PANTHER" id="PTHR24416">
    <property type="entry name" value="TYROSINE-PROTEIN KINASE RECEPTOR"/>
    <property type="match status" value="1"/>
</dbReference>
<dbReference type="Pfam" id="PF07714">
    <property type="entry name" value="PK_Tyr_Ser-Thr"/>
    <property type="match status" value="1"/>
</dbReference>
<feature type="domain" description="Protein kinase" evidence="1">
    <location>
        <begin position="1"/>
        <end position="204"/>
    </location>
</feature>
<accession>A0ABY7DB91</accession>
<dbReference type="Gene3D" id="1.10.510.10">
    <property type="entry name" value="Transferase(Phosphotransferase) domain 1"/>
    <property type="match status" value="1"/>
</dbReference>
<dbReference type="PRINTS" id="PR00109">
    <property type="entry name" value="TYRKINASE"/>
</dbReference>
<dbReference type="InterPro" id="IPR000719">
    <property type="entry name" value="Prot_kinase_dom"/>
</dbReference>
<keyword evidence="3" id="KW-1185">Reference proteome</keyword>
<evidence type="ECO:0000313" key="2">
    <source>
        <dbReference type="EMBL" id="WAQ93649.1"/>
    </source>
</evidence>
<proteinExistence type="predicted"/>
<name>A0ABY7DB91_MYAAR</name>
<sequence>MLSFIKCFLNPVGPMIIYEFCENGTLREYLEENKCNMTVEMKKTLFGFGFDIAKGMDFLANNAVTHGRLAACNIFLNQLNAIKIAGFWPETAGEENGEDAESEKKERILIRWMAPECMTSTKMANGRSDVWSYAVVLWEIFSLGETPYTGKTRDLPQRLKRGERLGKPEHCDDKWYSVMQDCWEYEPRKRPCFAEIRDQLDKLFVNSPGDTVYYNNR</sequence>
<dbReference type="InterPro" id="IPR050122">
    <property type="entry name" value="RTK"/>
</dbReference>
<reference evidence="2" key="1">
    <citation type="submission" date="2022-11" db="EMBL/GenBank/DDBJ databases">
        <title>Centuries of genome instability and evolution in soft-shell clam transmissible cancer (bioRxiv).</title>
        <authorList>
            <person name="Hart S.F.M."/>
            <person name="Yonemitsu M.A."/>
            <person name="Giersch R.M."/>
            <person name="Beal B.F."/>
            <person name="Arriagada G."/>
            <person name="Davis B.W."/>
            <person name="Ostrander E.A."/>
            <person name="Goff S.P."/>
            <person name="Metzger M.J."/>
        </authorList>
    </citation>
    <scope>NUCLEOTIDE SEQUENCE</scope>
    <source>
        <strain evidence="2">MELC-2E11</strain>
        <tissue evidence="2">Siphon/mantle</tissue>
    </source>
</reference>
<dbReference type="PANTHER" id="PTHR24416:SF611">
    <property type="entry name" value="TYROSINE-PROTEIN KINASE TRANSMEMBRANE RECEPTOR ROR"/>
    <property type="match status" value="1"/>
</dbReference>
<dbReference type="Proteomes" id="UP001164746">
    <property type="component" value="Chromosome 1"/>
</dbReference>
<dbReference type="InterPro" id="IPR011009">
    <property type="entry name" value="Kinase-like_dom_sf"/>
</dbReference>
<gene>
    <name evidence="2" type="ORF">MAR_006120</name>
</gene>
<protein>
    <submittedName>
        <fullName evidence="2">FGFR3-like protein</fullName>
    </submittedName>
</protein>
<dbReference type="InterPro" id="IPR001245">
    <property type="entry name" value="Ser-Thr/Tyr_kinase_cat_dom"/>
</dbReference>
<evidence type="ECO:0000313" key="3">
    <source>
        <dbReference type="Proteomes" id="UP001164746"/>
    </source>
</evidence>
<organism evidence="2 3">
    <name type="scientific">Mya arenaria</name>
    <name type="common">Soft-shell clam</name>
    <dbReference type="NCBI Taxonomy" id="6604"/>
    <lineage>
        <taxon>Eukaryota</taxon>
        <taxon>Metazoa</taxon>
        <taxon>Spiralia</taxon>
        <taxon>Lophotrochozoa</taxon>
        <taxon>Mollusca</taxon>
        <taxon>Bivalvia</taxon>
        <taxon>Autobranchia</taxon>
        <taxon>Heteroconchia</taxon>
        <taxon>Euheterodonta</taxon>
        <taxon>Imparidentia</taxon>
        <taxon>Neoheterodontei</taxon>
        <taxon>Myida</taxon>
        <taxon>Myoidea</taxon>
        <taxon>Myidae</taxon>
        <taxon>Mya</taxon>
    </lineage>
</organism>
<dbReference type="SUPFAM" id="SSF56112">
    <property type="entry name" value="Protein kinase-like (PK-like)"/>
    <property type="match status" value="1"/>
</dbReference>
<evidence type="ECO:0000259" key="1">
    <source>
        <dbReference type="PROSITE" id="PS50011"/>
    </source>
</evidence>
<dbReference type="EMBL" id="CP111012">
    <property type="protein sequence ID" value="WAQ93649.1"/>
    <property type="molecule type" value="Genomic_DNA"/>
</dbReference>